<dbReference type="InParanoid" id="D2YW05"/>
<organism evidence="3 4">
    <name type="scientific">Caenorhabditis elegans</name>
    <dbReference type="NCBI Taxonomy" id="6239"/>
    <lineage>
        <taxon>Eukaryota</taxon>
        <taxon>Metazoa</taxon>
        <taxon>Ecdysozoa</taxon>
        <taxon>Nematoda</taxon>
        <taxon>Chromadorea</taxon>
        <taxon>Rhabditida</taxon>
        <taxon>Rhabditina</taxon>
        <taxon>Rhabditomorpha</taxon>
        <taxon>Rhabditoidea</taxon>
        <taxon>Rhabditidae</taxon>
        <taxon>Peloderinae</taxon>
        <taxon>Caenorhabditis</taxon>
    </lineage>
</organism>
<dbReference type="Bgee" id="WBGene00194907">
    <property type="expression patterns" value="Expressed in adult organism"/>
</dbReference>
<dbReference type="AGR" id="WB:WBGene00194907"/>
<evidence type="ECO:0007829" key="6">
    <source>
        <dbReference type="PeptideAtlas" id="D2YW05"/>
    </source>
</evidence>
<dbReference type="PaxDb" id="6239-E02H4.8"/>
<dbReference type="OMA" id="YYECSIT"/>
<feature type="compositionally biased region" description="Pro residues" evidence="1">
    <location>
        <begin position="139"/>
        <end position="160"/>
    </location>
</feature>
<feature type="compositionally biased region" description="Pro residues" evidence="1">
    <location>
        <begin position="171"/>
        <end position="192"/>
    </location>
</feature>
<dbReference type="GeneID" id="13223797"/>
<keyword evidence="2" id="KW-0732">Signal</keyword>
<name>D2YW05_CAEEL</name>
<accession>D2YW05</accession>
<dbReference type="Proteomes" id="UP000001940">
    <property type="component" value="Chromosome X"/>
</dbReference>
<feature type="chain" id="PRO_5012203829" evidence="2">
    <location>
        <begin position="16"/>
        <end position="209"/>
    </location>
</feature>
<dbReference type="PRINTS" id="PR01217">
    <property type="entry name" value="PRICHEXTENSN"/>
</dbReference>
<gene>
    <name evidence="3" type="ORF">CELE_E02H4.8</name>
    <name evidence="3 5" type="ORF">E02H4.8</name>
</gene>
<evidence type="ECO:0000313" key="5">
    <source>
        <dbReference type="WormBase" id="E02H4.8"/>
    </source>
</evidence>
<proteinExistence type="evidence at protein level"/>
<evidence type="ECO:0000313" key="3">
    <source>
        <dbReference type="EMBL" id="CBI83228.1"/>
    </source>
</evidence>
<evidence type="ECO:0000313" key="4">
    <source>
        <dbReference type="Proteomes" id="UP000001940"/>
    </source>
</evidence>
<sequence length="209" mass="22850">MHYLAACALLTAVYSLPTSYLKQGPDCSLSTSQKCADIVIPIILGIDDLKQLSELCDQYYECSITEKRCSGLFPPLMKFDSFCSELQDRHTRRRRTTRLRPWGTTLSPPPPSEEPRPPGTTLSPPPPSEEPRPSGTTLAPPPPSAEPRPPGTTLSPPPPSKEPRPPGTTLSPPPPSEEPQPPGTTLSPPPGTEGPRRKYILDCLFKLFF</sequence>
<reference evidence="3 4" key="1">
    <citation type="journal article" date="1998" name="Science">
        <title>Genome sequence of the nematode C. elegans: a platform for investigating biology.</title>
        <authorList>
            <consortium name="The C. elegans sequencing consortium"/>
            <person name="Sulson J.E."/>
            <person name="Waterston R."/>
        </authorList>
    </citation>
    <scope>NUCLEOTIDE SEQUENCE [LARGE SCALE GENOMIC DNA]</scope>
    <source>
        <strain evidence="3 4">Bristol N2</strain>
    </source>
</reference>
<keyword evidence="6" id="KW-1267">Proteomics identification</keyword>
<dbReference type="PeptideAtlas" id="D2YW05"/>
<dbReference type="EMBL" id="BX284606">
    <property type="protein sequence ID" value="CBI83228.1"/>
    <property type="molecule type" value="Genomic_DNA"/>
</dbReference>
<evidence type="ECO:0000256" key="2">
    <source>
        <dbReference type="SAM" id="SignalP"/>
    </source>
</evidence>
<feature type="region of interest" description="Disordered" evidence="1">
    <location>
        <begin position="86"/>
        <end position="197"/>
    </location>
</feature>
<evidence type="ECO:0000256" key="1">
    <source>
        <dbReference type="SAM" id="MobiDB-lite"/>
    </source>
</evidence>
<feature type="signal peptide" evidence="2">
    <location>
        <begin position="1"/>
        <end position="15"/>
    </location>
</feature>
<dbReference type="CTD" id="13223797"/>
<protein>
    <submittedName>
        <fullName evidence="3">Vegetative cell wall protein gp1-like</fullName>
    </submittedName>
</protein>
<dbReference type="WormBase" id="E02H4.8">
    <property type="protein sequence ID" value="CE44365"/>
    <property type="gene ID" value="WBGene00194907"/>
</dbReference>
<dbReference type="HOGENOM" id="CLU_1316472_0_0_1"/>
<dbReference type="AlphaFoldDB" id="D2YW05"/>
<dbReference type="RefSeq" id="NP_001257243.1">
    <property type="nucleotide sequence ID" value="NM_001270314.1"/>
</dbReference>
<keyword evidence="4" id="KW-1185">Reference proteome</keyword>
<dbReference type="KEGG" id="cel:CELE_E02H4.8"/>